<reference evidence="2 3" key="1">
    <citation type="submission" date="2023-10" db="EMBL/GenBank/DDBJ databases">
        <title>Marimonas sp. nov. isolated from tidal mud flat.</title>
        <authorList>
            <person name="Jaincy N.J."/>
            <person name="Srinivasan S."/>
            <person name="Lee S.-S."/>
        </authorList>
    </citation>
    <scope>NUCLEOTIDE SEQUENCE [LARGE SCALE GENOMIC DNA]</scope>
    <source>
        <strain evidence="2 3">MJ-SS3</strain>
    </source>
</reference>
<feature type="signal peptide" evidence="1">
    <location>
        <begin position="1"/>
        <end position="17"/>
    </location>
</feature>
<protein>
    <recommendedName>
        <fullName evidence="4">Alpha/beta hydrolase</fullName>
    </recommendedName>
</protein>
<comment type="caution">
    <text evidence="2">The sequence shown here is derived from an EMBL/GenBank/DDBJ whole genome shotgun (WGS) entry which is preliminary data.</text>
</comment>
<sequence length="205" mass="23348">MKHFLVVLMFTSLFMSAQNNTKHIFYLHGMILEIQGVNAVSETFGEYRYNNIIEALKNTSAMVHHEVRTQQTDYNTFCEKISSQIDSLIAKNVNPKDITVIGASKGAIMTMTISSINKNPINYILLGANSDRLEKQGDFTLHGRILGIYEKSDTIAGKDYQFWIDTSNEVEEFKQLEINTGLSHGFLYRPYEAWLKPAKAWIGIK</sequence>
<keyword evidence="3" id="KW-1185">Reference proteome</keyword>
<feature type="chain" id="PRO_5046157993" description="Alpha/beta hydrolase" evidence="1">
    <location>
        <begin position="18"/>
        <end position="205"/>
    </location>
</feature>
<evidence type="ECO:0000313" key="2">
    <source>
        <dbReference type="EMBL" id="MDU8885562.1"/>
    </source>
</evidence>
<organism evidence="2 3">
    <name type="scientific">Gilvirhabdus luticola</name>
    <dbReference type="NCBI Taxonomy" id="3079858"/>
    <lineage>
        <taxon>Bacteria</taxon>
        <taxon>Pseudomonadati</taxon>
        <taxon>Bacteroidota</taxon>
        <taxon>Flavobacteriia</taxon>
        <taxon>Flavobacteriales</taxon>
        <taxon>Flavobacteriaceae</taxon>
        <taxon>Gilvirhabdus</taxon>
    </lineage>
</organism>
<name>A0ABU3U576_9FLAO</name>
<dbReference type="Proteomes" id="UP001268651">
    <property type="component" value="Unassembled WGS sequence"/>
</dbReference>
<evidence type="ECO:0008006" key="4">
    <source>
        <dbReference type="Google" id="ProtNLM"/>
    </source>
</evidence>
<dbReference type="SUPFAM" id="SSF53474">
    <property type="entry name" value="alpha/beta-Hydrolases"/>
    <property type="match status" value="1"/>
</dbReference>
<evidence type="ECO:0000256" key="1">
    <source>
        <dbReference type="SAM" id="SignalP"/>
    </source>
</evidence>
<dbReference type="RefSeq" id="WP_316661443.1">
    <property type="nucleotide sequence ID" value="NZ_JAWHTF010000002.1"/>
</dbReference>
<dbReference type="InterPro" id="IPR029058">
    <property type="entry name" value="AB_hydrolase_fold"/>
</dbReference>
<accession>A0ABU3U576</accession>
<evidence type="ECO:0000313" key="3">
    <source>
        <dbReference type="Proteomes" id="UP001268651"/>
    </source>
</evidence>
<gene>
    <name evidence="2" type="ORF">RXV94_05260</name>
</gene>
<proteinExistence type="predicted"/>
<keyword evidence="1" id="KW-0732">Signal</keyword>
<dbReference type="EMBL" id="JAWHTF010000002">
    <property type="protein sequence ID" value="MDU8885562.1"/>
    <property type="molecule type" value="Genomic_DNA"/>
</dbReference>